<dbReference type="SUPFAM" id="SSF55811">
    <property type="entry name" value="Nudix"/>
    <property type="match status" value="1"/>
</dbReference>
<evidence type="ECO:0000256" key="1">
    <source>
        <dbReference type="ARBA" id="ARBA00001946"/>
    </source>
</evidence>
<dbReference type="EMBL" id="CAMAPF010000059">
    <property type="protein sequence ID" value="CAH9088001.1"/>
    <property type="molecule type" value="Genomic_DNA"/>
</dbReference>
<dbReference type="PROSITE" id="PS00893">
    <property type="entry name" value="NUDIX_BOX"/>
    <property type="match status" value="1"/>
</dbReference>
<evidence type="ECO:0000256" key="4">
    <source>
        <dbReference type="ARBA" id="ARBA00022801"/>
    </source>
</evidence>
<reference evidence="8" key="1">
    <citation type="submission" date="2022-07" db="EMBL/GenBank/DDBJ databases">
        <authorList>
            <person name="Macas J."/>
            <person name="Novak P."/>
            <person name="Neumann P."/>
        </authorList>
    </citation>
    <scope>NUCLEOTIDE SEQUENCE</scope>
</reference>
<keyword evidence="4" id="KW-0378">Hydrolase</keyword>
<dbReference type="Pfam" id="PF00293">
    <property type="entry name" value="NUDIX"/>
    <property type="match status" value="1"/>
</dbReference>
<keyword evidence="10" id="KW-1185">Reference proteome</keyword>
<accession>A0AAV0GJA5</accession>
<dbReference type="InterPro" id="IPR000086">
    <property type="entry name" value="NUDIX_hydrolase_dom"/>
</dbReference>
<dbReference type="EMBL" id="CAMAPF010001336">
    <property type="protein sequence ID" value="CAH9148924.1"/>
    <property type="molecule type" value="Genomic_DNA"/>
</dbReference>
<sequence>MEYENMVALVSRTGRHLQRYDNGLRQVVGCIPYRYKDRINTLPCLDEDAYEVLVISPQRKGKGMLFPKGGWEIDETIEAAALRETIEEAGVVGDIECKLGTWNFGSMRSGNACEGHMFPLLVKEELDCWPEMNIRQRHWISIGEAREVCVKGWMMEALELLASRLTRQSRQSKVGMFPGTECGSQGILMPLRCGRQMLPPPPSNSAEEA</sequence>
<dbReference type="GO" id="GO:0005737">
    <property type="term" value="C:cytoplasm"/>
    <property type="evidence" value="ECO:0007669"/>
    <property type="project" value="TreeGrafter"/>
</dbReference>
<organism evidence="8 10">
    <name type="scientific">Cuscuta epithymum</name>
    <dbReference type="NCBI Taxonomy" id="186058"/>
    <lineage>
        <taxon>Eukaryota</taxon>
        <taxon>Viridiplantae</taxon>
        <taxon>Streptophyta</taxon>
        <taxon>Embryophyta</taxon>
        <taxon>Tracheophyta</taxon>
        <taxon>Spermatophyta</taxon>
        <taxon>Magnoliopsida</taxon>
        <taxon>eudicotyledons</taxon>
        <taxon>Gunneridae</taxon>
        <taxon>Pentapetalae</taxon>
        <taxon>asterids</taxon>
        <taxon>lamiids</taxon>
        <taxon>Solanales</taxon>
        <taxon>Convolvulaceae</taxon>
        <taxon>Cuscuteae</taxon>
        <taxon>Cuscuta</taxon>
        <taxon>Cuscuta subgen. Cuscuta</taxon>
    </lineage>
</organism>
<comment type="caution">
    <text evidence="8">The sequence shown here is derived from an EMBL/GenBank/DDBJ whole genome shotgun (WGS) entry which is preliminary data.</text>
</comment>
<feature type="domain" description="Nudix hydrolase" evidence="6">
    <location>
        <begin position="23"/>
        <end position="162"/>
    </location>
</feature>
<comment type="cofactor">
    <cofactor evidence="1">
        <name>Mg(2+)</name>
        <dbReference type="ChEBI" id="CHEBI:18420"/>
    </cofactor>
</comment>
<evidence type="ECO:0000313" key="8">
    <source>
        <dbReference type="EMBL" id="CAH9148040.1"/>
    </source>
</evidence>
<evidence type="ECO:0000256" key="5">
    <source>
        <dbReference type="ARBA" id="ARBA00022842"/>
    </source>
</evidence>
<dbReference type="Gene3D" id="3.90.79.10">
    <property type="entry name" value="Nucleoside Triphosphate Pyrophosphohydrolase"/>
    <property type="match status" value="1"/>
</dbReference>
<evidence type="ECO:0000259" key="6">
    <source>
        <dbReference type="PROSITE" id="PS51462"/>
    </source>
</evidence>
<dbReference type="Proteomes" id="UP001152523">
    <property type="component" value="Unassembled WGS sequence"/>
</dbReference>
<protein>
    <recommendedName>
        <fullName evidence="6">Nudix hydrolase domain-containing protein</fullName>
    </recommendedName>
</protein>
<evidence type="ECO:0000313" key="7">
    <source>
        <dbReference type="EMBL" id="CAH9088001.1"/>
    </source>
</evidence>
<keyword evidence="5" id="KW-0460">Magnesium</keyword>
<dbReference type="InterPro" id="IPR015797">
    <property type="entry name" value="NUDIX_hydrolase-like_dom_sf"/>
</dbReference>
<evidence type="ECO:0000256" key="2">
    <source>
        <dbReference type="ARBA" id="ARBA00005582"/>
    </source>
</evidence>
<dbReference type="GO" id="GO:0046872">
    <property type="term" value="F:metal ion binding"/>
    <property type="evidence" value="ECO:0007669"/>
    <property type="project" value="UniProtKB-KW"/>
</dbReference>
<dbReference type="EMBL" id="CAMAPF010001147">
    <property type="protein sequence ID" value="CAH9148040.1"/>
    <property type="molecule type" value="Genomic_DNA"/>
</dbReference>
<dbReference type="PROSITE" id="PS51462">
    <property type="entry name" value="NUDIX"/>
    <property type="match status" value="1"/>
</dbReference>
<gene>
    <name evidence="7" type="ORF">CEPIT_LOCUS10306</name>
    <name evidence="8" type="ORF">CEPIT_LOCUS44193</name>
    <name evidence="9" type="ORF">CEPIT_LOCUS44880</name>
</gene>
<dbReference type="CDD" id="cd04666">
    <property type="entry name" value="NUDIX_DIPP2_like_Nudt4"/>
    <property type="match status" value="1"/>
</dbReference>
<dbReference type="GO" id="GO:0016462">
    <property type="term" value="F:pyrophosphatase activity"/>
    <property type="evidence" value="ECO:0007669"/>
    <property type="project" value="InterPro"/>
</dbReference>
<dbReference type="PANTHER" id="PTHR12629:SF42">
    <property type="entry name" value="OS02G0734300 PROTEIN"/>
    <property type="match status" value="1"/>
</dbReference>
<dbReference type="AlphaFoldDB" id="A0AAV0GJA5"/>
<evidence type="ECO:0000313" key="9">
    <source>
        <dbReference type="EMBL" id="CAH9148924.1"/>
    </source>
</evidence>
<dbReference type="GO" id="GO:0005634">
    <property type="term" value="C:nucleus"/>
    <property type="evidence" value="ECO:0007669"/>
    <property type="project" value="TreeGrafter"/>
</dbReference>
<proteinExistence type="inferred from homology"/>
<dbReference type="InterPro" id="IPR020084">
    <property type="entry name" value="NUDIX_hydrolase_CS"/>
</dbReference>
<keyword evidence="3" id="KW-0479">Metal-binding</keyword>
<comment type="similarity">
    <text evidence="2">Belongs to the Nudix hydrolase family.</text>
</comment>
<evidence type="ECO:0000256" key="3">
    <source>
        <dbReference type="ARBA" id="ARBA00022723"/>
    </source>
</evidence>
<dbReference type="PANTHER" id="PTHR12629">
    <property type="entry name" value="DIPHOSPHOINOSITOL POLYPHOSPHATE PHOSPHOHYDROLASE"/>
    <property type="match status" value="1"/>
</dbReference>
<evidence type="ECO:0000313" key="10">
    <source>
        <dbReference type="Proteomes" id="UP001152523"/>
    </source>
</evidence>
<dbReference type="InterPro" id="IPR047198">
    <property type="entry name" value="DDP-like_NUDIX"/>
</dbReference>
<name>A0AAV0GJA5_9ASTE</name>